<dbReference type="NCBIfam" id="TIGR04406">
    <property type="entry name" value="LPS_export_lptB"/>
    <property type="match status" value="1"/>
</dbReference>
<dbReference type="Gene3D" id="3.40.50.300">
    <property type="entry name" value="P-loop containing nucleotide triphosphate hydrolases"/>
    <property type="match status" value="1"/>
</dbReference>
<name>A0A7C6E9S9_UNCW3</name>
<evidence type="ECO:0000313" key="5">
    <source>
        <dbReference type="EMBL" id="HHS51718.1"/>
    </source>
</evidence>
<dbReference type="PROSITE" id="PS00211">
    <property type="entry name" value="ABC_TRANSPORTER_1"/>
    <property type="match status" value="1"/>
</dbReference>
<dbReference type="SUPFAM" id="SSF52540">
    <property type="entry name" value="P-loop containing nucleoside triphosphate hydrolases"/>
    <property type="match status" value="1"/>
</dbReference>
<dbReference type="SMART" id="SM00382">
    <property type="entry name" value="AAA"/>
    <property type="match status" value="1"/>
</dbReference>
<dbReference type="GO" id="GO:0055085">
    <property type="term" value="P:transmembrane transport"/>
    <property type="evidence" value="ECO:0007669"/>
    <property type="project" value="InterPro"/>
</dbReference>
<comment type="caution">
    <text evidence="5">The sequence shown here is derived from an EMBL/GenBank/DDBJ whole genome shotgun (WGS) entry which is preliminary data.</text>
</comment>
<feature type="domain" description="ABC transporter" evidence="4">
    <location>
        <begin position="9"/>
        <end position="241"/>
    </location>
</feature>
<dbReference type="PROSITE" id="PS50893">
    <property type="entry name" value="ABC_TRANSPORTER_2"/>
    <property type="match status" value="1"/>
</dbReference>
<proteinExistence type="predicted"/>
<evidence type="ECO:0000256" key="2">
    <source>
        <dbReference type="ARBA" id="ARBA00022741"/>
    </source>
</evidence>
<dbReference type="PANTHER" id="PTHR45772">
    <property type="entry name" value="CONSERVED COMPONENT OF ABC TRANSPORTER FOR NATURAL AMINO ACIDS-RELATED"/>
    <property type="match status" value="1"/>
</dbReference>
<dbReference type="CDD" id="cd03218">
    <property type="entry name" value="ABC_YhbG"/>
    <property type="match status" value="1"/>
</dbReference>
<accession>A0A7C6E9S9</accession>
<dbReference type="GO" id="GO:0043190">
    <property type="term" value="C:ATP-binding cassette (ABC) transporter complex"/>
    <property type="evidence" value="ECO:0007669"/>
    <property type="project" value="InterPro"/>
</dbReference>
<dbReference type="EMBL" id="DTLI01000059">
    <property type="protein sequence ID" value="HHS51718.1"/>
    <property type="molecule type" value="Genomic_DNA"/>
</dbReference>
<organism evidence="5">
    <name type="scientific">candidate division WOR-3 bacterium</name>
    <dbReference type="NCBI Taxonomy" id="2052148"/>
    <lineage>
        <taxon>Bacteria</taxon>
        <taxon>Bacteria division WOR-3</taxon>
    </lineage>
</organism>
<dbReference type="GO" id="GO:0005524">
    <property type="term" value="F:ATP binding"/>
    <property type="evidence" value="ECO:0007669"/>
    <property type="project" value="UniProtKB-KW"/>
</dbReference>
<protein>
    <submittedName>
        <fullName evidence="5">LPS export ABC transporter ATP-binding protein</fullName>
    </submittedName>
</protein>
<dbReference type="InterPro" id="IPR003439">
    <property type="entry name" value="ABC_transporter-like_ATP-bd"/>
</dbReference>
<dbReference type="InterPro" id="IPR030921">
    <property type="entry name" value="LPS_export_LptB"/>
</dbReference>
<dbReference type="InterPro" id="IPR017871">
    <property type="entry name" value="ABC_transporter-like_CS"/>
</dbReference>
<dbReference type="FunFam" id="3.40.50.300:FF:000151">
    <property type="entry name" value="Lipopolysaccharide ABC transporter ATP-binding protein"/>
    <property type="match status" value="1"/>
</dbReference>
<evidence type="ECO:0000259" key="4">
    <source>
        <dbReference type="PROSITE" id="PS50893"/>
    </source>
</evidence>
<sequence>MTRIGFAKLTVEGLVKTYGGRKVVDNISLELNQSEIVGLLGPNGAGKTTTFSMIIGFILPDKGRILLKDQDITSLPIYQRARLGLGYLSQEASVFRKLRVWENIACVLELIGLPKSEIKARTSELLQKLNITHLANQRANTLSGGERRRVELARALATQPTFLLLDEPFTGIDPIVRAEIQDIINHLKQEGLGIMITDHNVRETLEITDRAYLMYDAKIVVFGTSEDLVKNPLARQVYLGERFRI</sequence>
<keyword evidence="1" id="KW-0813">Transport</keyword>
<dbReference type="GO" id="GO:0016887">
    <property type="term" value="F:ATP hydrolysis activity"/>
    <property type="evidence" value="ECO:0007669"/>
    <property type="project" value="InterPro"/>
</dbReference>
<dbReference type="InterPro" id="IPR003593">
    <property type="entry name" value="AAA+_ATPase"/>
</dbReference>
<keyword evidence="2" id="KW-0547">Nucleotide-binding</keyword>
<dbReference type="AlphaFoldDB" id="A0A7C6E9S9"/>
<evidence type="ECO:0000256" key="1">
    <source>
        <dbReference type="ARBA" id="ARBA00022448"/>
    </source>
</evidence>
<dbReference type="InterPro" id="IPR051120">
    <property type="entry name" value="ABC_AA/LPS_Transport"/>
</dbReference>
<dbReference type="InterPro" id="IPR027417">
    <property type="entry name" value="P-loop_NTPase"/>
</dbReference>
<keyword evidence="3 5" id="KW-0067">ATP-binding</keyword>
<dbReference type="PANTHER" id="PTHR45772:SF10">
    <property type="entry name" value="LIPOPOLYSACCHARIDE EXPORT SYSTEM ATP-BINDING PROTEIN LPTB"/>
    <property type="match status" value="1"/>
</dbReference>
<dbReference type="Pfam" id="PF00005">
    <property type="entry name" value="ABC_tran"/>
    <property type="match status" value="1"/>
</dbReference>
<gene>
    <name evidence="5" type="primary">lptB</name>
    <name evidence="5" type="ORF">ENW73_02465</name>
</gene>
<reference evidence="5" key="1">
    <citation type="journal article" date="2020" name="mSystems">
        <title>Genome- and Community-Level Interaction Insights into Carbon Utilization and Element Cycling Functions of Hydrothermarchaeota in Hydrothermal Sediment.</title>
        <authorList>
            <person name="Zhou Z."/>
            <person name="Liu Y."/>
            <person name="Xu W."/>
            <person name="Pan J."/>
            <person name="Luo Z.H."/>
            <person name="Li M."/>
        </authorList>
    </citation>
    <scope>NUCLEOTIDE SEQUENCE [LARGE SCALE GENOMIC DNA]</scope>
    <source>
        <strain evidence="5">SpSt-876</strain>
    </source>
</reference>
<evidence type="ECO:0000256" key="3">
    <source>
        <dbReference type="ARBA" id="ARBA00022840"/>
    </source>
</evidence>